<dbReference type="InterPro" id="IPR036322">
    <property type="entry name" value="WD40_repeat_dom_sf"/>
</dbReference>
<dbReference type="Pfam" id="PF00400">
    <property type="entry name" value="WD40"/>
    <property type="match status" value="1"/>
</dbReference>
<keyword evidence="2" id="KW-0677">Repeat</keyword>
<evidence type="ECO:0000256" key="2">
    <source>
        <dbReference type="ARBA" id="ARBA00022737"/>
    </source>
</evidence>
<dbReference type="PROSITE" id="PS50294">
    <property type="entry name" value="WD_REPEATS_REGION"/>
    <property type="match status" value="1"/>
</dbReference>
<dbReference type="PROSITE" id="PS00678">
    <property type="entry name" value="WD_REPEATS_1"/>
    <property type="match status" value="1"/>
</dbReference>
<dbReference type="PANTHER" id="PTHR19857">
    <property type="entry name" value="MITOCHONDRIAL DIVISION PROTEIN 1-RELATED"/>
    <property type="match status" value="1"/>
</dbReference>
<keyword evidence="6" id="KW-1185">Reference proteome</keyword>
<accession>A0A5C3KRY0</accession>
<dbReference type="STRING" id="230819.A0A5C3KRY0"/>
<reference evidence="5 6" key="1">
    <citation type="journal article" date="2019" name="Nat. Ecol. Evol.">
        <title>Megaphylogeny resolves global patterns of mushroom evolution.</title>
        <authorList>
            <person name="Varga T."/>
            <person name="Krizsan K."/>
            <person name="Foldi C."/>
            <person name="Dima B."/>
            <person name="Sanchez-Garcia M."/>
            <person name="Sanchez-Ramirez S."/>
            <person name="Szollosi G.J."/>
            <person name="Szarkandi J.G."/>
            <person name="Papp V."/>
            <person name="Albert L."/>
            <person name="Andreopoulos W."/>
            <person name="Angelini C."/>
            <person name="Antonin V."/>
            <person name="Barry K.W."/>
            <person name="Bougher N.L."/>
            <person name="Buchanan P."/>
            <person name="Buyck B."/>
            <person name="Bense V."/>
            <person name="Catcheside P."/>
            <person name="Chovatia M."/>
            <person name="Cooper J."/>
            <person name="Damon W."/>
            <person name="Desjardin D."/>
            <person name="Finy P."/>
            <person name="Geml J."/>
            <person name="Haridas S."/>
            <person name="Hughes K."/>
            <person name="Justo A."/>
            <person name="Karasinski D."/>
            <person name="Kautmanova I."/>
            <person name="Kiss B."/>
            <person name="Kocsube S."/>
            <person name="Kotiranta H."/>
            <person name="LaButti K.M."/>
            <person name="Lechner B.E."/>
            <person name="Liimatainen K."/>
            <person name="Lipzen A."/>
            <person name="Lukacs Z."/>
            <person name="Mihaltcheva S."/>
            <person name="Morgado L.N."/>
            <person name="Niskanen T."/>
            <person name="Noordeloos M.E."/>
            <person name="Ohm R.A."/>
            <person name="Ortiz-Santana B."/>
            <person name="Ovrebo C."/>
            <person name="Racz N."/>
            <person name="Riley R."/>
            <person name="Savchenko A."/>
            <person name="Shiryaev A."/>
            <person name="Soop K."/>
            <person name="Spirin V."/>
            <person name="Szebenyi C."/>
            <person name="Tomsovsky M."/>
            <person name="Tulloss R.E."/>
            <person name="Uehling J."/>
            <person name="Grigoriev I.V."/>
            <person name="Vagvolgyi C."/>
            <person name="Papp T."/>
            <person name="Martin F.M."/>
            <person name="Miettinen O."/>
            <person name="Hibbett D.S."/>
            <person name="Nagy L.G."/>
        </authorList>
    </citation>
    <scope>NUCLEOTIDE SEQUENCE [LARGE SCALE GENOMIC DNA]</scope>
    <source>
        <strain evidence="5 6">CBS 121175</strain>
    </source>
</reference>
<evidence type="ECO:0000256" key="4">
    <source>
        <dbReference type="SAM" id="MobiDB-lite"/>
    </source>
</evidence>
<name>A0A5C3KRY0_COPMA</name>
<gene>
    <name evidence="5" type="ORF">FA15DRAFT_705526</name>
</gene>
<dbReference type="EMBL" id="ML210220">
    <property type="protein sequence ID" value="TFK23360.1"/>
    <property type="molecule type" value="Genomic_DNA"/>
</dbReference>
<dbReference type="Gene3D" id="2.130.10.10">
    <property type="entry name" value="YVTN repeat-like/Quinoprotein amine dehydrogenase"/>
    <property type="match status" value="1"/>
</dbReference>
<evidence type="ECO:0000256" key="3">
    <source>
        <dbReference type="PROSITE-ProRule" id="PRU00221"/>
    </source>
</evidence>
<dbReference type="SUPFAM" id="SSF50978">
    <property type="entry name" value="WD40 repeat-like"/>
    <property type="match status" value="1"/>
</dbReference>
<feature type="region of interest" description="Disordered" evidence="4">
    <location>
        <begin position="437"/>
        <end position="489"/>
    </location>
</feature>
<protein>
    <submittedName>
        <fullName evidence="5">WD40 repeat-like protein</fullName>
    </submittedName>
</protein>
<proteinExistence type="predicted"/>
<sequence length="489" mass="54231">MLPFIQIRTFLKRFSLFSFSSSYRLVGRLTGHQSQITQLAFTDDGEVLASGSSDETVKIWNVSNLKLIHDLRDKDSGWGQTSVVKWFESSQTSRFLFIGTRRGQLIIYRYTNGTVRPLTSENLFRTTAIEDLDFDSSTRCLVVCDSYGEVRAYTADASFKLKFLWKYEAPGNYIICRLHFNSGDVMAYVLHTGQRRVNSATIRFTIKASTGAHKAERCVPTPFGGVTLSPDRSLTLVDNLNKGFDLYTSATLSKKLSFLLPGKLNKAKDAVFVENGLSVACPAPYGAVYIYGLSSSSPTEILRHDDVRIVAAQSYPSKHLLASGAGACKFDICIWQKKIPQDGRSTFTVFRLFSFQGLFNALVMFTMFSMMLTQWPGAMKQVMDTIDSNLPDFSRHGASISSPTTVIYVSTVTATATSVRTVVPSVYVPTLTDSRQPQLTEIPEQFSPLPDGYFDQSKDSGEDSVSSSDSSDSLILSFDSSDSLHHSEL</sequence>
<feature type="repeat" description="WD" evidence="3">
    <location>
        <begin position="29"/>
        <end position="70"/>
    </location>
</feature>
<dbReference type="SMART" id="SM00320">
    <property type="entry name" value="WD40"/>
    <property type="match status" value="4"/>
</dbReference>
<dbReference type="InterPro" id="IPR001680">
    <property type="entry name" value="WD40_rpt"/>
</dbReference>
<evidence type="ECO:0000313" key="6">
    <source>
        <dbReference type="Proteomes" id="UP000307440"/>
    </source>
</evidence>
<dbReference type="AlphaFoldDB" id="A0A5C3KRY0"/>
<keyword evidence="1 3" id="KW-0853">WD repeat</keyword>
<dbReference type="InterPro" id="IPR015943">
    <property type="entry name" value="WD40/YVTN_repeat-like_dom_sf"/>
</dbReference>
<evidence type="ECO:0000256" key="1">
    <source>
        <dbReference type="ARBA" id="ARBA00022574"/>
    </source>
</evidence>
<dbReference type="OrthoDB" id="3238562at2759"/>
<evidence type="ECO:0000313" key="5">
    <source>
        <dbReference type="EMBL" id="TFK23360.1"/>
    </source>
</evidence>
<feature type="compositionally biased region" description="Low complexity" evidence="4">
    <location>
        <begin position="463"/>
        <end position="481"/>
    </location>
</feature>
<dbReference type="InterPro" id="IPR051179">
    <property type="entry name" value="WD_repeat_multifunction"/>
</dbReference>
<dbReference type="InterPro" id="IPR019775">
    <property type="entry name" value="WD40_repeat_CS"/>
</dbReference>
<dbReference type="PROSITE" id="PS50082">
    <property type="entry name" value="WD_REPEATS_2"/>
    <property type="match status" value="1"/>
</dbReference>
<organism evidence="5 6">
    <name type="scientific">Coprinopsis marcescibilis</name>
    <name type="common">Agaric fungus</name>
    <name type="synonym">Psathyrella marcescibilis</name>
    <dbReference type="NCBI Taxonomy" id="230819"/>
    <lineage>
        <taxon>Eukaryota</taxon>
        <taxon>Fungi</taxon>
        <taxon>Dikarya</taxon>
        <taxon>Basidiomycota</taxon>
        <taxon>Agaricomycotina</taxon>
        <taxon>Agaricomycetes</taxon>
        <taxon>Agaricomycetidae</taxon>
        <taxon>Agaricales</taxon>
        <taxon>Agaricineae</taxon>
        <taxon>Psathyrellaceae</taxon>
        <taxon>Coprinopsis</taxon>
    </lineage>
</organism>
<dbReference type="Proteomes" id="UP000307440">
    <property type="component" value="Unassembled WGS sequence"/>
</dbReference>